<proteinExistence type="predicted"/>
<dbReference type="Ensembl" id="ENSSLDT00000016287.1">
    <property type="protein sequence ID" value="ENSSLDP00000015705.1"/>
    <property type="gene ID" value="ENSSLDG00000012466.1"/>
</dbReference>
<dbReference type="GO" id="GO:0005634">
    <property type="term" value="C:nucleus"/>
    <property type="evidence" value="ECO:0007669"/>
    <property type="project" value="UniProtKB-SubCell"/>
</dbReference>
<evidence type="ECO:0000256" key="2">
    <source>
        <dbReference type="ARBA" id="ARBA00023242"/>
    </source>
</evidence>
<sequence>MKTCCSTSRCQLFNVWLVFVCFQSTPLSDVLAQLSVILKVPPPRLLLLREEVELPTDATVSELGLGIADIIGEYCHCLRSSSSSSLHHQLCVYLFSQLDSNASCRLFVSFQDAPLGSIFSQYLSRMSPSAQRKVRFHFDGSKVADSQTPAQLDMEDGDIVEVWI</sequence>
<reference evidence="6" key="1">
    <citation type="submission" date="2025-08" db="UniProtKB">
        <authorList>
            <consortium name="Ensembl"/>
        </authorList>
    </citation>
    <scope>IDENTIFICATION</scope>
</reference>
<keyword evidence="7" id="KW-1185">Reference proteome</keyword>
<dbReference type="SUPFAM" id="SSF54236">
    <property type="entry name" value="Ubiquitin-like"/>
    <property type="match status" value="1"/>
</dbReference>
<organism evidence="6 7">
    <name type="scientific">Seriola lalandi dorsalis</name>
    <dbReference type="NCBI Taxonomy" id="1841481"/>
    <lineage>
        <taxon>Eukaryota</taxon>
        <taxon>Metazoa</taxon>
        <taxon>Chordata</taxon>
        <taxon>Craniata</taxon>
        <taxon>Vertebrata</taxon>
        <taxon>Euteleostomi</taxon>
        <taxon>Actinopterygii</taxon>
        <taxon>Neopterygii</taxon>
        <taxon>Teleostei</taxon>
        <taxon>Neoteleostei</taxon>
        <taxon>Acanthomorphata</taxon>
        <taxon>Carangaria</taxon>
        <taxon>Carangiformes</taxon>
        <taxon>Carangidae</taxon>
        <taxon>Seriola</taxon>
    </lineage>
</organism>
<dbReference type="Pfam" id="PF11976">
    <property type="entry name" value="Rad60-SLD"/>
    <property type="match status" value="1"/>
</dbReference>
<dbReference type="InterPro" id="IPR022617">
    <property type="entry name" value="Rad60/SUMO-like_dom"/>
</dbReference>
<dbReference type="GO" id="GO:0045944">
    <property type="term" value="P:positive regulation of transcription by RNA polymerase II"/>
    <property type="evidence" value="ECO:0007669"/>
    <property type="project" value="TreeGrafter"/>
</dbReference>
<dbReference type="PANTHER" id="PTHR47187">
    <property type="entry name" value="NFATC2-INTERACTING PROTEIN"/>
    <property type="match status" value="1"/>
</dbReference>
<dbReference type="PANTHER" id="PTHR47187:SF1">
    <property type="entry name" value="NFATC2-INTERACTING PROTEIN"/>
    <property type="match status" value="1"/>
</dbReference>
<accession>A0A3B4XIV0</accession>
<comment type="subcellular location">
    <subcellularLocation>
        <location evidence="1">Nucleus</location>
    </subcellularLocation>
</comment>
<dbReference type="Proteomes" id="UP000261360">
    <property type="component" value="Unplaced"/>
</dbReference>
<evidence type="ECO:0000256" key="3">
    <source>
        <dbReference type="ARBA" id="ARBA00039921"/>
    </source>
</evidence>
<name>A0A3B4XIV0_SERLL</name>
<evidence type="ECO:0000313" key="6">
    <source>
        <dbReference type="Ensembl" id="ENSSLDP00000015705.1"/>
    </source>
</evidence>
<dbReference type="Gene3D" id="3.10.20.90">
    <property type="entry name" value="Phosphatidylinositol 3-kinase Catalytic Subunit, Chain A, domain 1"/>
    <property type="match status" value="2"/>
</dbReference>
<protein>
    <recommendedName>
        <fullName evidence="3">NFATC2-interacting protein</fullName>
    </recommendedName>
    <alternativeName>
        <fullName evidence="4">Nuclear factor of activated T-cells, cytoplasmic 2-interacting protein</fullName>
    </alternativeName>
</protein>
<evidence type="ECO:0000259" key="5">
    <source>
        <dbReference type="Pfam" id="PF11976"/>
    </source>
</evidence>
<evidence type="ECO:0000256" key="1">
    <source>
        <dbReference type="ARBA" id="ARBA00004123"/>
    </source>
</evidence>
<dbReference type="InterPro" id="IPR029071">
    <property type="entry name" value="Ubiquitin-like_domsf"/>
</dbReference>
<dbReference type="GeneTree" id="ENSGT00390000007119"/>
<evidence type="ECO:0000313" key="7">
    <source>
        <dbReference type="Proteomes" id="UP000261360"/>
    </source>
</evidence>
<dbReference type="InterPro" id="IPR052324">
    <property type="entry name" value="NFATC2-Int_DNA_Repair"/>
</dbReference>
<dbReference type="AlphaFoldDB" id="A0A3B4XIV0"/>
<reference evidence="6" key="2">
    <citation type="submission" date="2025-09" db="UniProtKB">
        <authorList>
            <consortium name="Ensembl"/>
        </authorList>
    </citation>
    <scope>IDENTIFICATION</scope>
</reference>
<keyword evidence="2" id="KW-0539">Nucleus</keyword>
<dbReference type="STRING" id="1841481.ENSSLDP00000015705"/>
<evidence type="ECO:0000256" key="4">
    <source>
        <dbReference type="ARBA" id="ARBA00042764"/>
    </source>
</evidence>
<feature type="domain" description="Rad60/SUMO-like" evidence="5">
    <location>
        <begin position="113"/>
        <end position="164"/>
    </location>
</feature>